<evidence type="ECO:0000256" key="1">
    <source>
        <dbReference type="ARBA" id="ARBA00010879"/>
    </source>
</evidence>
<dbReference type="OrthoDB" id="775972at2759"/>
<accession>A0A8C5QUS7</accession>
<dbReference type="InterPro" id="IPR050951">
    <property type="entry name" value="Retrovirus_Pol_polyprotein"/>
</dbReference>
<dbReference type="Pfam" id="PF00078">
    <property type="entry name" value="RVT_1"/>
    <property type="match status" value="1"/>
</dbReference>
<dbReference type="CDD" id="cd09274">
    <property type="entry name" value="RNase_HI_RT_Ty3"/>
    <property type="match status" value="1"/>
</dbReference>
<dbReference type="InterPro" id="IPR000477">
    <property type="entry name" value="RT_dom"/>
</dbReference>
<name>A0A8C5QUS7_9ANUR</name>
<dbReference type="Gene3D" id="3.30.70.270">
    <property type="match status" value="2"/>
</dbReference>
<dbReference type="SUPFAM" id="SSF56672">
    <property type="entry name" value="DNA/RNA polymerases"/>
    <property type="match status" value="1"/>
</dbReference>
<keyword evidence="5" id="KW-0540">Nuclease</keyword>
<protein>
    <recommendedName>
        <fullName evidence="2">ribonuclease H</fullName>
        <ecNumber evidence="2">3.1.26.4</ecNumber>
    </recommendedName>
</protein>
<evidence type="ECO:0000313" key="10">
    <source>
        <dbReference type="Ensembl" id="ENSLLEP00000043335.1"/>
    </source>
</evidence>
<dbReference type="GO" id="GO:0004523">
    <property type="term" value="F:RNA-DNA hybrid ribonuclease activity"/>
    <property type="evidence" value="ECO:0007669"/>
    <property type="project" value="UniProtKB-EC"/>
</dbReference>
<dbReference type="Gene3D" id="3.10.20.370">
    <property type="match status" value="1"/>
</dbReference>
<dbReference type="PANTHER" id="PTHR37984">
    <property type="entry name" value="PROTEIN CBG26694"/>
    <property type="match status" value="1"/>
</dbReference>
<feature type="domain" description="Reverse transcriptase" evidence="9">
    <location>
        <begin position="1"/>
        <end position="145"/>
    </location>
</feature>
<evidence type="ECO:0000256" key="5">
    <source>
        <dbReference type="ARBA" id="ARBA00022722"/>
    </source>
</evidence>
<dbReference type="AlphaFoldDB" id="A0A8C5QUS7"/>
<dbReference type="InterPro" id="IPR043502">
    <property type="entry name" value="DNA/RNA_pol_sf"/>
</dbReference>
<dbReference type="EC" id="3.1.26.4" evidence="2"/>
<evidence type="ECO:0000256" key="2">
    <source>
        <dbReference type="ARBA" id="ARBA00012180"/>
    </source>
</evidence>
<keyword evidence="3" id="KW-0808">Transferase</keyword>
<comment type="similarity">
    <text evidence="1">Belongs to the beta type-B retroviral polymerase family. HERV class-II K(HML-2) pol subfamily.</text>
</comment>
<organism evidence="10 11">
    <name type="scientific">Leptobrachium leishanense</name>
    <name type="common">Leishan spiny toad</name>
    <dbReference type="NCBI Taxonomy" id="445787"/>
    <lineage>
        <taxon>Eukaryota</taxon>
        <taxon>Metazoa</taxon>
        <taxon>Chordata</taxon>
        <taxon>Craniata</taxon>
        <taxon>Vertebrata</taxon>
        <taxon>Euteleostomi</taxon>
        <taxon>Amphibia</taxon>
        <taxon>Batrachia</taxon>
        <taxon>Anura</taxon>
        <taxon>Pelobatoidea</taxon>
        <taxon>Megophryidae</taxon>
        <taxon>Leptobrachium</taxon>
    </lineage>
</organism>
<dbReference type="Proteomes" id="UP000694569">
    <property type="component" value="Unplaced"/>
</dbReference>
<dbReference type="FunFam" id="3.30.70.270:FF:000020">
    <property type="entry name" value="Transposon Tf2-6 polyprotein-like Protein"/>
    <property type="match status" value="1"/>
</dbReference>
<evidence type="ECO:0000313" key="11">
    <source>
        <dbReference type="Proteomes" id="UP000694569"/>
    </source>
</evidence>
<evidence type="ECO:0000256" key="8">
    <source>
        <dbReference type="ARBA" id="ARBA00022918"/>
    </source>
</evidence>
<evidence type="ECO:0000256" key="3">
    <source>
        <dbReference type="ARBA" id="ARBA00022679"/>
    </source>
</evidence>
<dbReference type="InterPro" id="IPR043128">
    <property type="entry name" value="Rev_trsase/Diguanyl_cyclase"/>
</dbReference>
<keyword evidence="8" id="KW-0695">RNA-directed DNA polymerase</keyword>
<keyword evidence="11" id="KW-1185">Reference proteome</keyword>
<dbReference type="InterPro" id="IPR041373">
    <property type="entry name" value="RT_RNaseH"/>
</dbReference>
<dbReference type="FunFam" id="3.10.20.370:FF:000001">
    <property type="entry name" value="Retrovirus-related Pol polyprotein from transposon 17.6-like protein"/>
    <property type="match status" value="1"/>
</dbReference>
<dbReference type="Gene3D" id="3.10.10.10">
    <property type="entry name" value="HIV Type 1 Reverse Transcriptase, subunit A, domain 1"/>
    <property type="match status" value="1"/>
</dbReference>
<evidence type="ECO:0000256" key="6">
    <source>
        <dbReference type="ARBA" id="ARBA00022759"/>
    </source>
</evidence>
<dbReference type="Pfam" id="PF17917">
    <property type="entry name" value="RT_RNaseH"/>
    <property type="match status" value="1"/>
</dbReference>
<dbReference type="Ensembl" id="ENSLLET00000045063.1">
    <property type="protein sequence ID" value="ENSLLEP00000043335.1"/>
    <property type="gene ID" value="ENSLLEG00000027566.1"/>
</dbReference>
<dbReference type="PROSITE" id="PS50878">
    <property type="entry name" value="RT_POL"/>
    <property type="match status" value="1"/>
</dbReference>
<dbReference type="GeneTree" id="ENSGT01140000282569"/>
<dbReference type="CDD" id="cd01647">
    <property type="entry name" value="RT_LTR"/>
    <property type="match status" value="1"/>
</dbReference>
<dbReference type="PANTHER" id="PTHR37984:SF14">
    <property type="entry name" value="RIBONUCLEASE H"/>
    <property type="match status" value="1"/>
</dbReference>
<evidence type="ECO:0000256" key="7">
    <source>
        <dbReference type="ARBA" id="ARBA00022801"/>
    </source>
</evidence>
<evidence type="ECO:0000259" key="9">
    <source>
        <dbReference type="PROSITE" id="PS50878"/>
    </source>
</evidence>
<keyword evidence="4" id="KW-0548">Nucleotidyltransferase</keyword>
<proteinExistence type="inferred from homology"/>
<keyword evidence="6" id="KW-0255">Endonuclease</keyword>
<keyword evidence="7" id="KW-0378">Hydrolase</keyword>
<evidence type="ECO:0000256" key="4">
    <source>
        <dbReference type="ARBA" id="ARBA00022695"/>
    </source>
</evidence>
<reference evidence="10" key="1">
    <citation type="submission" date="2025-08" db="UniProtKB">
        <authorList>
            <consortium name="Ensembl"/>
        </authorList>
    </citation>
    <scope>IDENTIFICATION</scope>
</reference>
<reference evidence="10" key="2">
    <citation type="submission" date="2025-09" db="UniProtKB">
        <authorList>
            <consortium name="Ensembl"/>
        </authorList>
    </citation>
    <scope>IDENTIFICATION</scope>
</reference>
<sequence>MALNNQLPVDQYPLPRLEDLFSSLAGGQRFTKIDLKQAYLQLKVHPDSQHLLTINTLKGLFQYTRMVFGIATVPAIWQRIMDEVLAGIPYTQCMLDDMLITGPTDAEHRKNVEAVLERLQTHGLRVNLSKCEFLKTGLEFCAHTVDRHGLHTTEEKLKALTHAPTPQNVTQLQSYLGLLNYYHCFLPNLAHQLYPLHRLLDAKTKWIWTAECEKAFMLSKELILSSQVLVHYNLKKPVTLACDASPYGLGAVLSHVMSDGTERPISFASRSLTSAEQNYSQIDKEALAIVWATKKFHTYIYGRDFTLITDHKPLLSILNPQKGISTTTASRLQRYALFLGAYNYSIRYHSHDAHGNADAFCILPIGVHPPSDIRIV</sequence>